<gene>
    <name evidence="8" type="ORF">ZIOFF_052498</name>
</gene>
<dbReference type="SUPFAM" id="SSF81301">
    <property type="entry name" value="Nucleotidyltransferase"/>
    <property type="match status" value="2"/>
</dbReference>
<dbReference type="InterPro" id="IPR043519">
    <property type="entry name" value="NT_sf"/>
</dbReference>
<evidence type="ECO:0000313" key="8">
    <source>
        <dbReference type="EMBL" id="KAG6491165.1"/>
    </source>
</evidence>
<dbReference type="PANTHER" id="PTHR21043">
    <property type="entry name" value="IOJAP SUPERFAMILY ORTHOLOG"/>
    <property type="match status" value="1"/>
</dbReference>
<protein>
    <recommendedName>
        <fullName evidence="7">Protein Iojap, chloroplastic</fullName>
    </recommendedName>
</protein>
<evidence type="ECO:0000256" key="2">
    <source>
        <dbReference type="ARBA" id="ARBA00010574"/>
    </source>
</evidence>
<dbReference type="PANTHER" id="PTHR21043:SF2">
    <property type="entry name" value="PROTEIN IOJAP, CHLOROPLASTIC"/>
    <property type="match status" value="1"/>
</dbReference>
<evidence type="ECO:0000256" key="5">
    <source>
        <dbReference type="ARBA" id="ARBA00022946"/>
    </source>
</evidence>
<keyword evidence="3" id="KW-0150">Chloroplast</keyword>
<proteinExistence type="inferred from homology"/>
<comment type="caution">
    <text evidence="8">The sequence shown here is derived from an EMBL/GenBank/DDBJ whole genome shotgun (WGS) entry which is preliminary data.</text>
</comment>
<dbReference type="FunFam" id="3.30.460.10:FF:000026">
    <property type="entry name" value="Protein Iojap, chloroplastic"/>
    <property type="match status" value="1"/>
</dbReference>
<dbReference type="GO" id="GO:0017148">
    <property type="term" value="P:negative regulation of translation"/>
    <property type="evidence" value="ECO:0007669"/>
    <property type="project" value="TreeGrafter"/>
</dbReference>
<evidence type="ECO:0000256" key="7">
    <source>
        <dbReference type="ARBA" id="ARBA00069129"/>
    </source>
</evidence>
<dbReference type="Proteomes" id="UP000734854">
    <property type="component" value="Unassembled WGS sequence"/>
</dbReference>
<dbReference type="AlphaFoldDB" id="A0A8J5FUP1"/>
<keyword evidence="9" id="KW-1185">Reference proteome</keyword>
<evidence type="ECO:0000256" key="1">
    <source>
        <dbReference type="ARBA" id="ARBA00004229"/>
    </source>
</evidence>
<dbReference type="GO" id="GO:0043023">
    <property type="term" value="F:ribosomal large subunit binding"/>
    <property type="evidence" value="ECO:0007669"/>
    <property type="project" value="TreeGrafter"/>
</dbReference>
<evidence type="ECO:0000313" key="9">
    <source>
        <dbReference type="Proteomes" id="UP000734854"/>
    </source>
</evidence>
<name>A0A8J5FUP1_ZINOF</name>
<accession>A0A8J5FUP1</accession>
<dbReference type="EMBL" id="JACMSC010000014">
    <property type="protein sequence ID" value="KAG6491165.1"/>
    <property type="molecule type" value="Genomic_DNA"/>
</dbReference>
<evidence type="ECO:0000256" key="4">
    <source>
        <dbReference type="ARBA" id="ARBA00022640"/>
    </source>
</evidence>
<dbReference type="GO" id="GO:0009507">
    <property type="term" value="C:chloroplast"/>
    <property type="evidence" value="ECO:0007669"/>
    <property type="project" value="UniProtKB-SubCell"/>
</dbReference>
<sequence length="336" mass="37720">MFTCVIGHRIRHSMQALASLPSSAKLHQLPSLDSLRAAPAVTTRRRCPNLKLNRQFPFSLHTIHCQKHPDHGVNGGDTDDMFDDLFKKHGKVVYRSTDQKSPISEADDDAESLSCKSHLILLFFEPVIQLSHLCEIVFYLKCVDDLSMTQTNTTSSVAVTLAKVANDVKAADIRVLFVKPLVYWTRFFIIVTAFSRPQIDAIGSRIRDTAEKQFDKIASGDTKPNSWTLLDFGKSVALTDLMSRDVLKAHIGWYGSLLAVHSRVEHEVVGGMHYDEILGGASLDYAETESEGYKRGSDVVVHIFLPQQRAFYNLEEFYGNATSIELPFDNQSPFRN</sequence>
<evidence type="ECO:0000256" key="6">
    <source>
        <dbReference type="ARBA" id="ARBA00061915"/>
    </source>
</evidence>
<organism evidence="8 9">
    <name type="scientific">Zingiber officinale</name>
    <name type="common">Ginger</name>
    <name type="synonym">Amomum zingiber</name>
    <dbReference type="NCBI Taxonomy" id="94328"/>
    <lineage>
        <taxon>Eukaryota</taxon>
        <taxon>Viridiplantae</taxon>
        <taxon>Streptophyta</taxon>
        <taxon>Embryophyta</taxon>
        <taxon>Tracheophyta</taxon>
        <taxon>Spermatophyta</taxon>
        <taxon>Magnoliopsida</taxon>
        <taxon>Liliopsida</taxon>
        <taxon>Zingiberales</taxon>
        <taxon>Zingiberaceae</taxon>
        <taxon>Zingiber</taxon>
    </lineage>
</organism>
<reference evidence="8 9" key="1">
    <citation type="submission" date="2020-08" db="EMBL/GenBank/DDBJ databases">
        <title>Plant Genome Project.</title>
        <authorList>
            <person name="Zhang R.-G."/>
        </authorList>
    </citation>
    <scope>NUCLEOTIDE SEQUENCE [LARGE SCALE GENOMIC DNA]</scope>
    <source>
        <tissue evidence="8">Rhizome</tissue>
    </source>
</reference>
<comment type="similarity">
    <text evidence="2">Belongs to the Iojap/RsfS family.</text>
</comment>
<dbReference type="InterPro" id="IPR004394">
    <property type="entry name" value="Iojap/RsfS/C7orf30"/>
</dbReference>
<dbReference type="Pfam" id="PF02410">
    <property type="entry name" value="RsfS"/>
    <property type="match status" value="2"/>
</dbReference>
<keyword evidence="4" id="KW-0934">Plastid</keyword>
<comment type="subunit">
    <text evidence="6">Interacts with chloroplast ribosomal protein uL14c (rpl14).</text>
</comment>
<evidence type="ECO:0000256" key="3">
    <source>
        <dbReference type="ARBA" id="ARBA00022528"/>
    </source>
</evidence>
<keyword evidence="5" id="KW-0809">Transit peptide</keyword>
<dbReference type="GO" id="GO:0090071">
    <property type="term" value="P:negative regulation of ribosome biogenesis"/>
    <property type="evidence" value="ECO:0007669"/>
    <property type="project" value="TreeGrafter"/>
</dbReference>
<dbReference type="Gene3D" id="3.30.460.10">
    <property type="entry name" value="Beta Polymerase, domain 2"/>
    <property type="match status" value="2"/>
</dbReference>
<comment type="subcellular location">
    <subcellularLocation>
        <location evidence="1">Plastid</location>
        <location evidence="1">Chloroplast</location>
    </subcellularLocation>
</comment>